<keyword evidence="1" id="KW-0472">Membrane</keyword>
<feature type="transmembrane region" description="Helical" evidence="1">
    <location>
        <begin position="12"/>
        <end position="31"/>
    </location>
</feature>
<feature type="transmembrane region" description="Helical" evidence="1">
    <location>
        <begin position="309"/>
        <end position="325"/>
    </location>
</feature>
<organism evidence="2 3">
    <name type="scientific">Carboxylicivirga mesophila</name>
    <dbReference type="NCBI Taxonomy" id="1166478"/>
    <lineage>
        <taxon>Bacteria</taxon>
        <taxon>Pseudomonadati</taxon>
        <taxon>Bacteroidota</taxon>
        <taxon>Bacteroidia</taxon>
        <taxon>Marinilabiliales</taxon>
        <taxon>Marinilabiliaceae</taxon>
        <taxon>Carboxylicivirga</taxon>
    </lineage>
</organism>
<name>A0ABS5K6H5_9BACT</name>
<feature type="transmembrane region" description="Helical" evidence="1">
    <location>
        <begin position="51"/>
        <end position="74"/>
    </location>
</feature>
<accession>A0ABS5K6H5</accession>
<protein>
    <recommendedName>
        <fullName evidence="4">Beta-carotene 15,15'-monooxygenase</fullName>
    </recommendedName>
</protein>
<feature type="transmembrane region" description="Helical" evidence="1">
    <location>
        <begin position="95"/>
        <end position="124"/>
    </location>
</feature>
<dbReference type="Proteomes" id="UP000721861">
    <property type="component" value="Unassembled WGS sequence"/>
</dbReference>
<reference evidence="2 3" key="1">
    <citation type="journal article" date="2014" name="Int. J. Syst. Evol. Microbiol.">
        <title>Carboxylicivirga gen. nov. in the family Marinilabiliaceae with two novel species, Carboxylicivirga mesophila sp. nov. and Carboxylicivirga taeanensis sp. nov., and reclassification of Cytophaga fermentans as Saccharicrinis fermentans gen. nov., comb. nov.</title>
        <authorList>
            <person name="Yang S.H."/>
            <person name="Seo H.S."/>
            <person name="Woo J.H."/>
            <person name="Oh H.M."/>
            <person name="Jang H."/>
            <person name="Lee J.H."/>
            <person name="Kim S.J."/>
            <person name="Kwon K.K."/>
        </authorList>
    </citation>
    <scope>NUCLEOTIDE SEQUENCE [LARGE SCALE GENOMIC DNA]</scope>
    <source>
        <strain evidence="2 3">JCM 18290</strain>
    </source>
</reference>
<evidence type="ECO:0000256" key="1">
    <source>
        <dbReference type="SAM" id="Phobius"/>
    </source>
</evidence>
<feature type="transmembrane region" description="Helical" evidence="1">
    <location>
        <begin position="144"/>
        <end position="167"/>
    </location>
</feature>
<evidence type="ECO:0000313" key="2">
    <source>
        <dbReference type="EMBL" id="MBS2210128.1"/>
    </source>
</evidence>
<dbReference type="EMBL" id="JAGUCN010000001">
    <property type="protein sequence ID" value="MBS2210128.1"/>
    <property type="molecule type" value="Genomic_DNA"/>
</dbReference>
<keyword evidence="1" id="KW-0812">Transmembrane</keyword>
<evidence type="ECO:0008006" key="4">
    <source>
        <dbReference type="Google" id="ProtNLM"/>
    </source>
</evidence>
<gene>
    <name evidence="2" type="ORF">KEM09_01865</name>
</gene>
<dbReference type="RefSeq" id="WP_212224552.1">
    <property type="nucleotide sequence ID" value="NZ_JAGUCN010000001.1"/>
</dbReference>
<comment type="caution">
    <text evidence="2">The sequence shown here is derived from an EMBL/GenBank/DDBJ whole genome shotgun (WGS) entry which is preliminary data.</text>
</comment>
<evidence type="ECO:0000313" key="3">
    <source>
        <dbReference type="Proteomes" id="UP000721861"/>
    </source>
</evidence>
<feature type="transmembrane region" description="Helical" evidence="1">
    <location>
        <begin position="285"/>
        <end position="302"/>
    </location>
</feature>
<feature type="transmembrane region" description="Helical" evidence="1">
    <location>
        <begin position="179"/>
        <end position="199"/>
    </location>
</feature>
<keyword evidence="1" id="KW-1133">Transmembrane helix</keyword>
<proteinExistence type="predicted"/>
<keyword evidence="3" id="KW-1185">Reference proteome</keyword>
<feature type="transmembrane region" description="Helical" evidence="1">
    <location>
        <begin position="229"/>
        <end position="250"/>
    </location>
</feature>
<sequence length="326" mass="37686">MLFRTLNRNDIVALALMPLLLIGFWINTLLFDQSPSFPYDHNPMPLWDLVISVLKSNHLLASVISLLIALIMMFSVNRVVNRYNLFNGQTNLPGFLYMLLVSAYLMAQKLHPVWFFTPLLILAIERLFSAAGQRKAMTWCFEASFALSLGTLFYAKGIYFMAFLWMIMFILRLLTIRSLMASIIGLALPYLFSFAYYFWFDQADVFLETVVENFISPIAFFNHTIYSQIYNGFIIFLVFVSILSVVRILPAIKIISRKHYRIFIWLIVLCVVAAITPYYSLEVMPIWAIGTSIVLGRFLSLIRRRFIQELILFIIVAITIAGQFLI</sequence>
<feature type="transmembrane region" description="Helical" evidence="1">
    <location>
        <begin position="262"/>
        <end position="279"/>
    </location>
</feature>